<comment type="caution">
    <text evidence="7">The sequence shown here is derived from an EMBL/GenBank/DDBJ whole genome shotgun (WGS) entry which is preliminary data.</text>
</comment>
<protein>
    <submittedName>
        <fullName evidence="7">Uncharacterized protein</fullName>
    </submittedName>
</protein>
<dbReference type="SUPFAM" id="SSF50978">
    <property type="entry name" value="WD40 repeat-like"/>
    <property type="match status" value="1"/>
</dbReference>
<feature type="domain" description="Nephrocystin 3-like N-terminal" evidence="6">
    <location>
        <begin position="224"/>
        <end position="388"/>
    </location>
</feature>
<evidence type="ECO:0000259" key="5">
    <source>
        <dbReference type="Pfam" id="PF24809"/>
    </source>
</evidence>
<dbReference type="InterPro" id="IPR001680">
    <property type="entry name" value="WD40_rpt"/>
</dbReference>
<evidence type="ECO:0000256" key="4">
    <source>
        <dbReference type="SAM" id="MobiDB-lite"/>
    </source>
</evidence>
<proteinExistence type="predicted"/>
<evidence type="ECO:0000256" key="1">
    <source>
        <dbReference type="ARBA" id="ARBA00022574"/>
    </source>
</evidence>
<evidence type="ECO:0000313" key="8">
    <source>
        <dbReference type="Proteomes" id="UP001628179"/>
    </source>
</evidence>
<dbReference type="InterPro" id="IPR036322">
    <property type="entry name" value="WD40_repeat_dom_sf"/>
</dbReference>
<dbReference type="InterPro" id="IPR027417">
    <property type="entry name" value="P-loop_NTPase"/>
</dbReference>
<reference evidence="7 8" key="1">
    <citation type="submission" date="2024-09" db="EMBL/GenBank/DDBJ databases">
        <title>Itraconazole resistance in Madurella fahalii resulting from another homologue of gene encoding cytochrome P450 14-alpha sterol demethylase (CYP51).</title>
        <authorList>
            <person name="Yoshioka I."/>
            <person name="Fahal A.H."/>
            <person name="Kaneko S."/>
            <person name="Yaguchi T."/>
        </authorList>
    </citation>
    <scope>NUCLEOTIDE SEQUENCE [LARGE SCALE GENOMIC DNA]</scope>
    <source>
        <strain evidence="7 8">IFM 68171</strain>
    </source>
</reference>
<dbReference type="Pfam" id="PF24809">
    <property type="entry name" value="DUF7708"/>
    <property type="match status" value="1"/>
</dbReference>
<dbReference type="Pfam" id="PF24883">
    <property type="entry name" value="NPHP3_N"/>
    <property type="match status" value="1"/>
</dbReference>
<evidence type="ECO:0000256" key="2">
    <source>
        <dbReference type="ARBA" id="ARBA00022737"/>
    </source>
</evidence>
<dbReference type="PROSITE" id="PS50082">
    <property type="entry name" value="WD_REPEATS_2"/>
    <property type="match status" value="5"/>
</dbReference>
<feature type="repeat" description="WD" evidence="3">
    <location>
        <begin position="1045"/>
        <end position="1079"/>
    </location>
</feature>
<dbReference type="InterPro" id="IPR015943">
    <property type="entry name" value="WD40/YVTN_repeat-like_dom_sf"/>
</dbReference>
<dbReference type="PANTHER" id="PTHR10039:SF14">
    <property type="entry name" value="NACHT DOMAIN-CONTAINING PROTEIN"/>
    <property type="match status" value="1"/>
</dbReference>
<feature type="repeat" description="WD" evidence="3">
    <location>
        <begin position="1127"/>
        <end position="1162"/>
    </location>
</feature>
<gene>
    <name evidence="7" type="ORF">MFIFM68171_04974</name>
</gene>
<feature type="repeat" description="WD" evidence="3">
    <location>
        <begin position="950"/>
        <end position="991"/>
    </location>
</feature>
<dbReference type="PROSITE" id="PS00678">
    <property type="entry name" value="WD_REPEATS_1"/>
    <property type="match status" value="2"/>
</dbReference>
<dbReference type="Gene3D" id="2.130.10.10">
    <property type="entry name" value="YVTN repeat-like/Quinoprotein amine dehydrogenase"/>
    <property type="match status" value="1"/>
</dbReference>
<evidence type="ECO:0000259" key="6">
    <source>
        <dbReference type="Pfam" id="PF24883"/>
    </source>
</evidence>
<dbReference type="GeneID" id="98175717"/>
<organism evidence="7 8">
    <name type="scientific">Madurella fahalii</name>
    <dbReference type="NCBI Taxonomy" id="1157608"/>
    <lineage>
        <taxon>Eukaryota</taxon>
        <taxon>Fungi</taxon>
        <taxon>Dikarya</taxon>
        <taxon>Ascomycota</taxon>
        <taxon>Pezizomycotina</taxon>
        <taxon>Sordariomycetes</taxon>
        <taxon>Sordariomycetidae</taxon>
        <taxon>Sordariales</taxon>
        <taxon>Sordariales incertae sedis</taxon>
        <taxon>Madurella</taxon>
    </lineage>
</organism>
<feature type="repeat" description="WD" evidence="3">
    <location>
        <begin position="994"/>
        <end position="1025"/>
    </location>
</feature>
<dbReference type="SUPFAM" id="SSF52540">
    <property type="entry name" value="P-loop containing nucleoside triphosphate hydrolases"/>
    <property type="match status" value="1"/>
</dbReference>
<accession>A0ABQ0GAL2</accession>
<dbReference type="RefSeq" id="XP_070916495.1">
    <property type="nucleotide sequence ID" value="XM_071060394.1"/>
</dbReference>
<feature type="repeat" description="WD" evidence="3">
    <location>
        <begin position="1169"/>
        <end position="1210"/>
    </location>
</feature>
<keyword evidence="8" id="KW-1185">Reference proteome</keyword>
<dbReference type="Proteomes" id="UP001628179">
    <property type="component" value="Unassembled WGS sequence"/>
</dbReference>
<dbReference type="CDD" id="cd00200">
    <property type="entry name" value="WD40"/>
    <property type="match status" value="1"/>
</dbReference>
<name>A0ABQ0GAL2_9PEZI</name>
<dbReference type="PANTHER" id="PTHR10039">
    <property type="entry name" value="AMELOGENIN"/>
    <property type="match status" value="1"/>
</dbReference>
<dbReference type="Gene3D" id="3.40.50.300">
    <property type="entry name" value="P-loop containing nucleotide triphosphate hydrolases"/>
    <property type="match status" value="1"/>
</dbReference>
<dbReference type="SMART" id="SM00320">
    <property type="entry name" value="WD40"/>
    <property type="match status" value="6"/>
</dbReference>
<dbReference type="Pfam" id="PF00400">
    <property type="entry name" value="WD40"/>
    <property type="match status" value="4"/>
</dbReference>
<feature type="region of interest" description="Disordered" evidence="4">
    <location>
        <begin position="824"/>
        <end position="850"/>
    </location>
</feature>
<evidence type="ECO:0000313" key="7">
    <source>
        <dbReference type="EMBL" id="GAB1314764.1"/>
    </source>
</evidence>
<dbReference type="PROSITE" id="PS50294">
    <property type="entry name" value="WD_REPEATS_REGION"/>
    <property type="match status" value="4"/>
</dbReference>
<dbReference type="InterPro" id="IPR056125">
    <property type="entry name" value="DUF7708"/>
</dbReference>
<keyword evidence="1 3" id="KW-0853">WD repeat</keyword>
<feature type="domain" description="DUF7708" evidence="5">
    <location>
        <begin position="61"/>
        <end position="199"/>
    </location>
</feature>
<evidence type="ECO:0000256" key="3">
    <source>
        <dbReference type="PROSITE-ProRule" id="PRU00221"/>
    </source>
</evidence>
<keyword evidence="2" id="KW-0677">Repeat</keyword>
<dbReference type="InterPro" id="IPR019775">
    <property type="entry name" value="WD40_repeat_CS"/>
</dbReference>
<dbReference type="InterPro" id="IPR056884">
    <property type="entry name" value="NPHP3-like_N"/>
</dbReference>
<dbReference type="EMBL" id="BAAFSV010000002">
    <property type="protein sequence ID" value="GAB1314764.1"/>
    <property type="molecule type" value="Genomic_DNA"/>
</dbReference>
<sequence length="1213" mass="136024">MANANQAALIITDSVKRFKETVRAEHQRQIENTAVQDVIDTIISIQADLQRRRATRNLRTLYPFIQGLEKYSKAIDALSNGLSSYMPWIWAPIKPMLQVTSDYLGAFDKLIEAYDRIAETPPRVQKLGGAFKDSPALLSKLSHYYSDIIEFHRRAYKFVARRSWKFFFMTSWAYFDVRFDSILTSMARHRDSIDQEAVTIDILEAKKWREDVASEVLRECLPKSCDWIQGHAKMIPWLQTGSKSPVIWIHGKPGAGKTVLCASLVEHLQETGMATICYFCRYSQADTSSKVLKAPILQLINQNPDLAAVAYADYVEKHREPSLKVLRGMLEGTADKPGLLTGASPCRIVIDGVHECEPREQKFIIEDLLYLVSVDTAANNCKLLICSRSRPDLTRALHKKVKATSTISLSDESDSITHGIEGLARARLSDIAVAKRSWQLSDALVTELCQVIAARANGTWSVYSYVRLVLDTLSDVDRLRELHDSITAMPSELSDLYGKILAALCQRKTDKVAGRVVRILAWLVYTKRPLKKFEVVHGVALTPESPVLDEWEMLDDSAVDKCEPLVEELRDGSIGLIHFTAEEYLRTRWKSDQTGLQSFNSSIAFSCSLALRDGLSLLDPNLSEEDRLARVVNGSHNLLPYAIDFWLDHLLDGEAGERMSPHDSHGTVLTELEQRHQELWSKIKHGSKGLIWKRAEFETAAVEQDPTLLTWLSITFRSLVKQLLARTEIRDVPAEQVARFKERYSQCFYRCRFSPCTSASIGFATESLKIDHEKLHVRGIYCARPNCWRASIAFRHQKDLADHNRRYHAEGCILVPPRVRVVEPDHGQPEPNLNLGPVPDSGSSARPRSYAVVPSPTCKKTTLSFGNAMSQALQNAARRGLSDSCDSIVIFTQDTKARIEVGHIRTIRLDNRPSGACFSPYGTLIAIGYYGLVEMVDADFRKLLYRYGFRDTRAGRASELSFSPSAKLLAIAAGDELLRVWNYAATTALSVRTSKGHEGRISGVSYAPNGQFIATASYDGSVRLWREGDQETMIAYLAIIRGRCLTSITISPNSRFIATSSNDGNVSIWDAESGSLFQRIYRRNSNASIRMSNNGRFLATTCSNTGVRLHQIKRGEIGIPAREGFASNYHEGSATDVAFTSDLQWLISCSSDGTTMFWDTETDVPHAIMMCHRDSITRVAAAGSRPYVVTVSIDGTIRIWRYTTLRHVAHDIE</sequence>